<name>A0A6J7GU79_9ZZZZ</name>
<dbReference type="Pfam" id="PF01063">
    <property type="entry name" value="Aminotran_4"/>
    <property type="match status" value="1"/>
</dbReference>
<dbReference type="EMBL" id="CAFBMB010000162">
    <property type="protein sequence ID" value="CAB4910368.1"/>
    <property type="molecule type" value="Genomic_DNA"/>
</dbReference>
<dbReference type="InterPro" id="IPR001544">
    <property type="entry name" value="Aminotrans_IV"/>
</dbReference>
<evidence type="ECO:0000313" key="1">
    <source>
        <dbReference type="EMBL" id="CAB4910368.1"/>
    </source>
</evidence>
<proteinExistence type="predicted"/>
<sequence>MTLSEGRYRWNGSQLVSVEAPELALLVADSFLIRDGRIVAADAHRARFLRDCETQGMVNSPTTFLSTAYASLPRNGLWFPRIDLTERGELELWVRPSPMLGRTLTLWTSPTDPRTSPQLKGPDIPALATLRERARDEGADEAVILDADGYVCDGATTCFVWWRGDTLCLPPAMSPHIDSVTVAVVRSLAEDADYEVREELVRPADLAGTDLWALNSLHGIRDVTHWISGPTLQVNDARLESWQNQYWNFAGFPREGS</sequence>
<dbReference type="AlphaFoldDB" id="A0A6J7GU79"/>
<dbReference type="GO" id="GO:0003824">
    <property type="term" value="F:catalytic activity"/>
    <property type="evidence" value="ECO:0007669"/>
    <property type="project" value="InterPro"/>
</dbReference>
<dbReference type="InterPro" id="IPR036038">
    <property type="entry name" value="Aminotransferase-like"/>
</dbReference>
<dbReference type="InterPro" id="IPR043132">
    <property type="entry name" value="BCAT-like_C"/>
</dbReference>
<protein>
    <submittedName>
        <fullName evidence="1">Unannotated protein</fullName>
    </submittedName>
</protein>
<dbReference type="Gene3D" id="3.20.10.10">
    <property type="entry name" value="D-amino Acid Aminotransferase, subunit A, domain 2"/>
    <property type="match status" value="1"/>
</dbReference>
<organism evidence="1">
    <name type="scientific">freshwater metagenome</name>
    <dbReference type="NCBI Taxonomy" id="449393"/>
    <lineage>
        <taxon>unclassified sequences</taxon>
        <taxon>metagenomes</taxon>
        <taxon>ecological metagenomes</taxon>
    </lineage>
</organism>
<reference evidence="1" key="1">
    <citation type="submission" date="2020-05" db="EMBL/GenBank/DDBJ databases">
        <authorList>
            <person name="Chiriac C."/>
            <person name="Salcher M."/>
            <person name="Ghai R."/>
            <person name="Kavagutti S V."/>
        </authorList>
    </citation>
    <scope>NUCLEOTIDE SEQUENCE</scope>
</reference>
<gene>
    <name evidence="1" type="ORF">UFOPK3516_01459</name>
</gene>
<dbReference type="SUPFAM" id="SSF56752">
    <property type="entry name" value="D-aminoacid aminotransferase-like PLP-dependent enzymes"/>
    <property type="match status" value="1"/>
</dbReference>
<accession>A0A6J7GU79</accession>